<dbReference type="Gene3D" id="1.10.260.50">
    <property type="match status" value="1"/>
</dbReference>
<proteinExistence type="inferred from homology"/>
<evidence type="ECO:0000256" key="3">
    <source>
        <dbReference type="ARBA" id="ARBA00022723"/>
    </source>
</evidence>
<evidence type="ECO:0000256" key="2">
    <source>
        <dbReference type="ARBA" id="ARBA00006490"/>
    </source>
</evidence>
<feature type="domain" description="Aminotransferase class V" evidence="8">
    <location>
        <begin position="4"/>
        <end position="367"/>
    </location>
</feature>
<dbReference type="InterPro" id="IPR000192">
    <property type="entry name" value="Aminotrans_V_dom"/>
</dbReference>
<dbReference type="Proteomes" id="UP001299235">
    <property type="component" value="Unassembled WGS sequence"/>
</dbReference>
<dbReference type="Gene3D" id="3.90.1150.10">
    <property type="entry name" value="Aspartate Aminotransferase, domain 1"/>
    <property type="match status" value="1"/>
</dbReference>
<evidence type="ECO:0000313" key="9">
    <source>
        <dbReference type="EMBL" id="MCC2149319.1"/>
    </source>
</evidence>
<dbReference type="SUPFAM" id="SSF53383">
    <property type="entry name" value="PLP-dependent transferases"/>
    <property type="match status" value="1"/>
</dbReference>
<reference evidence="9 10" key="1">
    <citation type="submission" date="2021-10" db="EMBL/GenBank/DDBJ databases">
        <title>Anaerobic single-cell dispensing facilitates the cultivation of human gut bacteria.</title>
        <authorList>
            <person name="Afrizal A."/>
        </authorList>
    </citation>
    <scope>NUCLEOTIDE SEQUENCE [LARGE SCALE GENOMIC DNA]</scope>
    <source>
        <strain evidence="9 10">CLA-AA-H246</strain>
    </source>
</reference>
<dbReference type="Pfam" id="PF00266">
    <property type="entry name" value="Aminotran_5"/>
    <property type="match status" value="1"/>
</dbReference>
<evidence type="ECO:0000256" key="5">
    <source>
        <dbReference type="ARBA" id="ARBA00023004"/>
    </source>
</evidence>
<dbReference type="PANTHER" id="PTHR11601:SF50">
    <property type="entry name" value="CYSTEINE DESULFURASE ISCS 2-RELATED"/>
    <property type="match status" value="1"/>
</dbReference>
<keyword evidence="3" id="KW-0479">Metal-binding</keyword>
<evidence type="ECO:0000313" key="10">
    <source>
        <dbReference type="Proteomes" id="UP001299235"/>
    </source>
</evidence>
<protein>
    <submittedName>
        <fullName evidence="9">Cysteine desulfurase</fullName>
    </submittedName>
</protein>
<dbReference type="RefSeq" id="WP_022118853.1">
    <property type="nucleotide sequence ID" value="NZ_JAJEQE010000026.1"/>
</dbReference>
<dbReference type="PANTHER" id="PTHR11601">
    <property type="entry name" value="CYSTEINE DESULFURYLASE FAMILY MEMBER"/>
    <property type="match status" value="1"/>
</dbReference>
<name>A0ABS8EWJ5_9FIRM</name>
<organism evidence="9 10">
    <name type="scientific">Hominisplanchenecus faecis</name>
    <dbReference type="NCBI Taxonomy" id="2885351"/>
    <lineage>
        <taxon>Bacteria</taxon>
        <taxon>Bacillati</taxon>
        <taxon>Bacillota</taxon>
        <taxon>Clostridia</taxon>
        <taxon>Lachnospirales</taxon>
        <taxon>Lachnospiraceae</taxon>
        <taxon>Hominisplanchenecus</taxon>
    </lineage>
</organism>
<comment type="caution">
    <text evidence="9">The sequence shown here is derived from an EMBL/GenBank/DDBJ whole genome shotgun (WGS) entry which is preliminary data.</text>
</comment>
<dbReference type="InterPro" id="IPR015424">
    <property type="entry name" value="PyrdxlP-dep_Trfase"/>
</dbReference>
<comment type="cofactor">
    <cofactor evidence="1 7">
        <name>pyridoxal 5'-phosphate</name>
        <dbReference type="ChEBI" id="CHEBI:597326"/>
    </cofactor>
</comment>
<dbReference type="PIRSF" id="PIRSF005572">
    <property type="entry name" value="NifS"/>
    <property type="match status" value="1"/>
</dbReference>
<dbReference type="InterPro" id="IPR015421">
    <property type="entry name" value="PyrdxlP-dep_Trfase_major"/>
</dbReference>
<dbReference type="InterPro" id="IPR020578">
    <property type="entry name" value="Aminotrans_V_PyrdxlP_BS"/>
</dbReference>
<keyword evidence="4" id="KW-0663">Pyridoxal phosphate</keyword>
<keyword evidence="10" id="KW-1185">Reference proteome</keyword>
<dbReference type="EMBL" id="JAJEQE010000026">
    <property type="protein sequence ID" value="MCC2149319.1"/>
    <property type="molecule type" value="Genomic_DNA"/>
</dbReference>
<evidence type="ECO:0000256" key="7">
    <source>
        <dbReference type="RuleBase" id="RU004504"/>
    </source>
</evidence>
<evidence type="ECO:0000256" key="1">
    <source>
        <dbReference type="ARBA" id="ARBA00001933"/>
    </source>
</evidence>
<evidence type="ECO:0000259" key="8">
    <source>
        <dbReference type="Pfam" id="PF00266"/>
    </source>
</evidence>
<dbReference type="InterPro" id="IPR016454">
    <property type="entry name" value="Cysteine_dSase"/>
</dbReference>
<comment type="similarity">
    <text evidence="2">Belongs to the class-V pyridoxal-phosphate-dependent aminotransferase family. NifS/IscS subfamily.</text>
</comment>
<gene>
    <name evidence="9" type="ORF">LKD42_08635</name>
</gene>
<keyword evidence="6" id="KW-0411">Iron-sulfur</keyword>
<keyword evidence="5" id="KW-0408">Iron</keyword>
<dbReference type="PROSITE" id="PS00595">
    <property type="entry name" value="AA_TRANSFER_CLASS_5"/>
    <property type="match status" value="1"/>
</dbReference>
<dbReference type="Gene3D" id="3.40.640.10">
    <property type="entry name" value="Type I PLP-dependent aspartate aminotransferase-like (Major domain)"/>
    <property type="match status" value="1"/>
</dbReference>
<accession>A0ABS8EWJ5</accession>
<dbReference type="InterPro" id="IPR015422">
    <property type="entry name" value="PyrdxlP-dep_Trfase_small"/>
</dbReference>
<evidence type="ECO:0000256" key="6">
    <source>
        <dbReference type="ARBA" id="ARBA00023014"/>
    </source>
</evidence>
<evidence type="ECO:0000256" key="4">
    <source>
        <dbReference type="ARBA" id="ARBA00022898"/>
    </source>
</evidence>
<sequence length="385" mass="42841">MQAYLDNSATTRCSEGVRDIVVKVMMEDFGNPSSRHDKGMEAEKYLREARMDIAATLKADEKEIYFTSGGTESDNWALIGTAMANKRAGKHIITTAIEHAAVIQPMIYLQEQGFEVSYIPVDRYGRIDLQKFSDAIREDTILVSTMYVNNEIGTLEPIEEIGKIIKEKNPKALWHVDAIQAYGKYRIYPKKLGIDMLSVSGHKLHGPKGVGFLYVRNGVKIHPLILGGGQQKGMRSGTDNVPGIAGLGCAAKEAYTDFDKKVTHLCELKQFFMEEVQKIPDTVLNSLPGDQGAPHIVSVSFAGVRSEVLLHALEERGIQVSSGSACSSNKKLPVSPVLKEIGLKKDLLDSTVRFSFCENTTKEELEYCLQQLKELLMVLRRYSRH</sequence>